<gene>
    <name evidence="1" type="ORF">SH601_15035</name>
</gene>
<keyword evidence="1" id="KW-0067">ATP-binding</keyword>
<comment type="caution">
    <text evidence="1">The sequence shown here is derived from an EMBL/GenBank/DDBJ whole genome shotgun (WGS) entry which is preliminary data.</text>
</comment>
<proteinExistence type="predicted"/>
<protein>
    <submittedName>
        <fullName evidence="1">Helicase-related protein</fullName>
    </submittedName>
</protein>
<keyword evidence="1" id="KW-0347">Helicase</keyword>
<dbReference type="EMBL" id="JAWZSR010000010">
    <property type="protein sequence ID" value="MDX8047283.1"/>
    <property type="molecule type" value="Genomic_DNA"/>
</dbReference>
<accession>A0ACC6M8U7</accession>
<sequence length="96" mass="10964">MKEFRDGKFELLLASDVAARGLDILDLTHVIHMDLPKETTQFVHRFGRTGRLGSESRTVVAIVTESEERQLQKYSRQLDLTISKKSLFKGDLIDSE</sequence>
<evidence type="ECO:0000313" key="2">
    <source>
        <dbReference type="Proteomes" id="UP001277972"/>
    </source>
</evidence>
<dbReference type="Proteomes" id="UP001277972">
    <property type="component" value="Unassembled WGS sequence"/>
</dbReference>
<organism evidence="1 2">
    <name type="scientific">Gracilibacillus pellucidus</name>
    <dbReference type="NCBI Taxonomy" id="3095368"/>
    <lineage>
        <taxon>Bacteria</taxon>
        <taxon>Bacillati</taxon>
        <taxon>Bacillota</taxon>
        <taxon>Bacilli</taxon>
        <taxon>Bacillales</taxon>
        <taxon>Bacillaceae</taxon>
        <taxon>Gracilibacillus</taxon>
    </lineage>
</organism>
<name>A0ACC6M8U7_9BACI</name>
<reference evidence="1" key="1">
    <citation type="submission" date="2023-11" db="EMBL/GenBank/DDBJ databases">
        <title>Gracilibacillus pellucida a moderately halophilic bacterium isolated from saline soil in Xinjiang province.</title>
        <authorList>
            <person name="Zhang Z."/>
            <person name="Tan F."/>
            <person name="Wang Y."/>
            <person name="Xia M."/>
        </authorList>
    </citation>
    <scope>NUCLEOTIDE SEQUENCE</scope>
    <source>
        <strain evidence="1">S3-1-1</strain>
    </source>
</reference>
<keyword evidence="2" id="KW-1185">Reference proteome</keyword>
<keyword evidence="1" id="KW-0378">Hydrolase</keyword>
<keyword evidence="1" id="KW-0547">Nucleotide-binding</keyword>
<evidence type="ECO:0000313" key="1">
    <source>
        <dbReference type="EMBL" id="MDX8047283.1"/>
    </source>
</evidence>